<protein>
    <submittedName>
        <fullName evidence="2">AAA family ATPase</fullName>
    </submittedName>
</protein>
<dbReference type="SUPFAM" id="SSF52540">
    <property type="entry name" value="P-loop containing nucleoside triphosphate hydrolases"/>
    <property type="match status" value="1"/>
</dbReference>
<dbReference type="InterPro" id="IPR027417">
    <property type="entry name" value="P-loop_NTPase"/>
</dbReference>
<dbReference type="Gene3D" id="3.40.50.300">
    <property type="entry name" value="P-loop containing nucleotide triphosphate hydrolases"/>
    <property type="match status" value="1"/>
</dbReference>
<name>A0ABU5SXP4_9CYAN</name>
<dbReference type="Pfam" id="PF13671">
    <property type="entry name" value="AAA_33"/>
    <property type="match status" value="1"/>
</dbReference>
<evidence type="ECO:0000256" key="1">
    <source>
        <dbReference type="SAM" id="MobiDB-lite"/>
    </source>
</evidence>
<accession>A0ABU5SXP4</accession>
<evidence type="ECO:0000313" key="2">
    <source>
        <dbReference type="EMBL" id="MEA5442842.1"/>
    </source>
</evidence>
<comment type="caution">
    <text evidence="2">The sequence shown here is derived from an EMBL/GenBank/DDBJ whole genome shotgun (WGS) entry which is preliminary data.</text>
</comment>
<proteinExistence type="predicted"/>
<feature type="region of interest" description="Disordered" evidence="1">
    <location>
        <begin position="712"/>
        <end position="734"/>
    </location>
</feature>
<gene>
    <name evidence="2" type="ORF">VB739_09790</name>
</gene>
<dbReference type="EMBL" id="JAYGHY010000028">
    <property type="protein sequence ID" value="MEA5442842.1"/>
    <property type="molecule type" value="Genomic_DNA"/>
</dbReference>
<evidence type="ECO:0000313" key="3">
    <source>
        <dbReference type="Proteomes" id="UP001302329"/>
    </source>
</evidence>
<keyword evidence="3" id="KW-1185">Reference proteome</keyword>
<sequence length="734" mass="80664">MPETGLRCHLLIGPPASGKTTLARALAPLLTGPGEAPALVLSTDAIRAEVFGDAAVQGPWSVIEQLLHERLRAAVADGIPVIVDATHARRPWRLALTQALALPAPVEWVGWWLFTPLATCLEWNQRRQRLVPEAVIKELAAALADPHFGPSRAEGFAAVVALVPSHHASLEPVLAEELARLDQRIRSATNRERQVQRHGYSRLLDLERLLYLLRLLSRFPDLAANDPVTVAELEAIVSPLPEGDLADRAAALLRRLHGECYGDAAALRVDLAWLERQGFTAAQPVEAPIQLAPVPAAAGGVNGGLPPLGDAPVFVRVFTLLRHVLQQPFDRQAGSDLPGHLIQAMEEIPGAYLPGEAASLRKDLEKLLTPYGFRVRNDNVRHGYALGTAVLSAPRLREIHGVVKLAAGRLGDPSAQDLLIELDERLRWGGISPEASPPVRTYANHSVVDAALVRLDSLAADRHGYRQAEAIETAILEHRRVVLERYSSGASFPDSPVGELRVWPLQLIFHTIGWYLLYEEDAVAHPHGLIRTERLDRLALRRSESRNRRSDEAHQQAVERAGRLLHLSGGIYCGDDLGEQLALAGASAKTRTRHLVTLRFSCQGWAFAFIREGVLRFPIEHTRFSRPLPGDSWWRHPKAPHGLEPNPAGDSHPYPVELDLPPWTVRRDADLRTWLLGFAGGVRIEAPAALREEHQAKAHAILDAYGPVEVASPAGPPEETEPPVRFFPNRLRRG</sequence>
<organism evidence="2 3">
    <name type="scientific">Cyanobium gracile UHCC 0281</name>
    <dbReference type="NCBI Taxonomy" id="3110309"/>
    <lineage>
        <taxon>Bacteria</taxon>
        <taxon>Bacillati</taxon>
        <taxon>Cyanobacteriota</taxon>
        <taxon>Cyanophyceae</taxon>
        <taxon>Synechococcales</taxon>
        <taxon>Prochlorococcaceae</taxon>
        <taxon>Cyanobium</taxon>
    </lineage>
</organism>
<dbReference type="PROSITE" id="PS52050">
    <property type="entry name" value="WYL"/>
    <property type="match status" value="1"/>
</dbReference>
<reference evidence="2 3" key="1">
    <citation type="submission" date="2023-12" db="EMBL/GenBank/DDBJ databases">
        <title>Baltic Sea Cyanobacteria.</title>
        <authorList>
            <person name="Delbaje E."/>
            <person name="Fewer D.P."/>
            <person name="Shishido T.K."/>
        </authorList>
    </citation>
    <scope>NUCLEOTIDE SEQUENCE [LARGE SCALE GENOMIC DNA]</scope>
    <source>
        <strain evidence="2 3">UHCC 0281</strain>
    </source>
</reference>
<dbReference type="RefSeq" id="WP_323356884.1">
    <property type="nucleotide sequence ID" value="NZ_JAYGHY010000028.1"/>
</dbReference>
<dbReference type="Proteomes" id="UP001302329">
    <property type="component" value="Unassembled WGS sequence"/>
</dbReference>